<dbReference type="EMBL" id="JACHNU010000007">
    <property type="protein sequence ID" value="MBB4664355.1"/>
    <property type="molecule type" value="Genomic_DNA"/>
</dbReference>
<protein>
    <submittedName>
        <fullName evidence="3">Anion-transporting ArsA/GET3 family ATPase</fullName>
    </submittedName>
</protein>
<dbReference type="Gene3D" id="3.40.50.300">
    <property type="entry name" value="P-loop containing nucleotide triphosphate hydrolases"/>
    <property type="match status" value="1"/>
</dbReference>
<dbReference type="PANTHER" id="PTHR10803">
    <property type="entry name" value="ARSENICAL PUMP-DRIVING ATPASE ARSENITE-TRANSLOCATING ATPASE"/>
    <property type="match status" value="1"/>
</dbReference>
<dbReference type="AlphaFoldDB" id="A0A840IJ35"/>
<dbReference type="Pfam" id="PF02374">
    <property type="entry name" value="ArsA_ATPase"/>
    <property type="match status" value="2"/>
</dbReference>
<dbReference type="RefSeq" id="WP_183344361.1">
    <property type="nucleotide sequence ID" value="NZ_JACHNU010000007.1"/>
</dbReference>
<dbReference type="PANTHER" id="PTHR10803:SF3">
    <property type="entry name" value="ATPASE GET3"/>
    <property type="match status" value="1"/>
</dbReference>
<comment type="caution">
    <text evidence="3">The sequence shown here is derived from an EMBL/GenBank/DDBJ whole genome shotgun (WGS) entry which is preliminary data.</text>
</comment>
<reference evidence="3 4" key="1">
    <citation type="submission" date="2020-08" db="EMBL/GenBank/DDBJ databases">
        <title>Genomic Encyclopedia of Archaeal and Bacterial Type Strains, Phase II (KMG-II): from individual species to whole genera.</title>
        <authorList>
            <person name="Goeker M."/>
        </authorList>
    </citation>
    <scope>NUCLEOTIDE SEQUENCE [LARGE SCALE GENOMIC DNA]</scope>
    <source>
        <strain evidence="3 4">DSM 23288</strain>
    </source>
</reference>
<dbReference type="GO" id="GO:0005524">
    <property type="term" value="F:ATP binding"/>
    <property type="evidence" value="ECO:0007669"/>
    <property type="project" value="InterPro"/>
</dbReference>
<dbReference type="GO" id="GO:0016887">
    <property type="term" value="F:ATP hydrolysis activity"/>
    <property type="evidence" value="ECO:0007669"/>
    <property type="project" value="InterPro"/>
</dbReference>
<name>A0A840IJ35_9ACTN</name>
<evidence type="ECO:0000313" key="3">
    <source>
        <dbReference type="EMBL" id="MBB4664355.1"/>
    </source>
</evidence>
<dbReference type="InterPro" id="IPR027417">
    <property type="entry name" value="P-loop_NTPase"/>
</dbReference>
<dbReference type="Proteomes" id="UP000585272">
    <property type="component" value="Unassembled WGS sequence"/>
</dbReference>
<proteinExistence type="inferred from homology"/>
<feature type="domain" description="ArsA/GET3 Anion-transporting ATPase-like" evidence="2">
    <location>
        <begin position="8"/>
        <end position="162"/>
    </location>
</feature>
<gene>
    <name evidence="3" type="ORF">BDZ31_003966</name>
</gene>
<dbReference type="InterPro" id="IPR016300">
    <property type="entry name" value="ATPase_ArsA/GET3"/>
</dbReference>
<organism evidence="3 4">
    <name type="scientific">Conexibacter arvalis</name>
    <dbReference type="NCBI Taxonomy" id="912552"/>
    <lineage>
        <taxon>Bacteria</taxon>
        <taxon>Bacillati</taxon>
        <taxon>Actinomycetota</taxon>
        <taxon>Thermoleophilia</taxon>
        <taxon>Solirubrobacterales</taxon>
        <taxon>Conexibacteraceae</taxon>
        <taxon>Conexibacter</taxon>
    </lineage>
</organism>
<evidence type="ECO:0000313" key="4">
    <source>
        <dbReference type="Proteomes" id="UP000585272"/>
    </source>
</evidence>
<feature type="domain" description="ArsA/GET3 Anion-transporting ATPase-like" evidence="2">
    <location>
        <begin position="175"/>
        <end position="230"/>
    </location>
</feature>
<dbReference type="SUPFAM" id="SSF52540">
    <property type="entry name" value="P-loop containing nucleoside triphosphate hydrolases"/>
    <property type="match status" value="1"/>
</dbReference>
<evidence type="ECO:0000256" key="1">
    <source>
        <dbReference type="ARBA" id="ARBA00011040"/>
    </source>
</evidence>
<evidence type="ECO:0000259" key="2">
    <source>
        <dbReference type="Pfam" id="PF02374"/>
    </source>
</evidence>
<comment type="similarity">
    <text evidence="1">Belongs to the arsA ATPase family.</text>
</comment>
<accession>A0A840IJ35</accession>
<keyword evidence="4" id="KW-1185">Reference proteome</keyword>
<sequence>MAGLSDKRMLFVTGKGGVGKSTVAAALGIAAARRGLRTIVAELSGQDRVAAAFGRTDGAGHAHELRLAENLFTISIDAQHALDDYLHLKAGALGGVLSGSRTFHAFLSATPGMRELLTLGKAWELAQPERRAAGTEPYDLVVVDAHATGHGIAALRTPRTFAEIARVGPIAGQGRALDESFTDPAQTAVVAVALAEEMPVNETLGLRRRLRDELGIELALAVVNALVPDRLGPRQARRVADALALAGPGTSPAVAAALQAAHSEHVRAGAQREQVERLTAGLGAEPLTLPYLFAPTVDRDGLELLADRLEAAL</sequence>
<dbReference type="InterPro" id="IPR025723">
    <property type="entry name" value="ArsA/GET3_ATPase-like"/>
</dbReference>